<dbReference type="WBParaSite" id="ECPE_0000315901-mRNA-1">
    <property type="protein sequence ID" value="ECPE_0000315901-mRNA-1"/>
    <property type="gene ID" value="ECPE_0000315901"/>
</dbReference>
<name>A0A183A871_9TREM</name>
<feature type="region of interest" description="Disordered" evidence="2">
    <location>
        <begin position="259"/>
        <end position="326"/>
    </location>
</feature>
<dbReference type="PROSITE" id="PS50001">
    <property type="entry name" value="SH2"/>
    <property type="match status" value="1"/>
</dbReference>
<evidence type="ECO:0000313" key="5">
    <source>
        <dbReference type="Proteomes" id="UP000272942"/>
    </source>
</evidence>
<sequence length="570" mass="63815">MDIPNCRTHARRPISIVRILEDQDEYSARTHPTHVITNNQSGNSNYGYTNPNTLGYRTPVMTHSQEDLSDISGDQVKQTIRIMPWQPTEPITYEPNHSDLSDENRPGTVSTTVRRPAEVGYVREISIPSGSTPEMYRKEPHPISSSPNTPYNSHSRVVMELPLNPDYNPPGSLLHGTVISRPSSVDAHNANSFHNNGNHYSQDSTFHRTIPMNGAHQDSFVSLSNSDLQDDTESTDSDIQPTSLQRFPRLAIDEHESPLAYRIREKPSPQSTPSLPRRATTSQTIQLRQPTTQESLNTSIDQITSGPGRYKPVQTTTDGGSDQGSMTLKHPVAPTILRLTEQLFRNVSQPSTVPMTIQGKTVASVITTTTLPITTPTSPNLQTKTSTAFTNITMSPPTRHDDNWFRRNEASNLMRDFGLPPNGYDTTYPENTFSRVPRWFHGTIDRSRAEQLLRQVDLDGAFLVRVDPSAQRYVISVLWAGICSHVLVSVITPEPGQNSFGPSYQLFGFPNVNQFSSLRELIQYYATHPLTPQEHQLLLYAVGQVITPSGLPDYADLFYPPTPMDRQTRF</sequence>
<feature type="compositionally biased region" description="Polar residues" evidence="2">
    <location>
        <begin position="268"/>
        <end position="305"/>
    </location>
</feature>
<accession>A0A183A871</accession>
<dbReference type="CDD" id="cd00173">
    <property type="entry name" value="SH2"/>
    <property type="match status" value="1"/>
</dbReference>
<organism evidence="6">
    <name type="scientific">Echinostoma caproni</name>
    <dbReference type="NCBI Taxonomy" id="27848"/>
    <lineage>
        <taxon>Eukaryota</taxon>
        <taxon>Metazoa</taxon>
        <taxon>Spiralia</taxon>
        <taxon>Lophotrochozoa</taxon>
        <taxon>Platyhelminthes</taxon>
        <taxon>Trematoda</taxon>
        <taxon>Digenea</taxon>
        <taxon>Plagiorchiida</taxon>
        <taxon>Echinostomata</taxon>
        <taxon>Echinostomatoidea</taxon>
        <taxon>Echinostomatidae</taxon>
        <taxon>Echinostoma</taxon>
    </lineage>
</organism>
<keyword evidence="5" id="KW-1185">Reference proteome</keyword>
<dbReference type="Proteomes" id="UP000272942">
    <property type="component" value="Unassembled WGS sequence"/>
</dbReference>
<feature type="region of interest" description="Disordered" evidence="2">
    <location>
        <begin position="225"/>
        <end position="244"/>
    </location>
</feature>
<evidence type="ECO:0000256" key="2">
    <source>
        <dbReference type="SAM" id="MobiDB-lite"/>
    </source>
</evidence>
<dbReference type="GO" id="GO:0005737">
    <property type="term" value="C:cytoplasm"/>
    <property type="evidence" value="ECO:0007669"/>
    <property type="project" value="TreeGrafter"/>
</dbReference>
<evidence type="ECO:0000259" key="3">
    <source>
        <dbReference type="PROSITE" id="PS50001"/>
    </source>
</evidence>
<dbReference type="InterPro" id="IPR000980">
    <property type="entry name" value="SH2"/>
</dbReference>
<feature type="domain" description="SH2" evidence="3">
    <location>
        <begin position="439"/>
        <end position="542"/>
    </location>
</feature>
<dbReference type="InterPro" id="IPR036860">
    <property type="entry name" value="SH2_dom_sf"/>
</dbReference>
<feature type="compositionally biased region" description="Polar residues" evidence="2">
    <location>
        <begin position="313"/>
        <end position="326"/>
    </location>
</feature>
<dbReference type="AlphaFoldDB" id="A0A183A871"/>
<dbReference type="PRINTS" id="PR00401">
    <property type="entry name" value="SH2DOMAIN"/>
</dbReference>
<proteinExistence type="predicted"/>
<gene>
    <name evidence="4" type="ORF">ECPE_LOCUS3156</name>
</gene>
<dbReference type="Pfam" id="PF00017">
    <property type="entry name" value="SH2"/>
    <property type="match status" value="1"/>
</dbReference>
<reference evidence="6" key="1">
    <citation type="submission" date="2016-06" db="UniProtKB">
        <authorList>
            <consortium name="WormBaseParasite"/>
        </authorList>
    </citation>
    <scope>IDENTIFICATION</scope>
</reference>
<feature type="compositionally biased region" description="Polar residues" evidence="2">
    <location>
        <begin position="189"/>
        <end position="204"/>
    </location>
</feature>
<keyword evidence="1" id="KW-0727">SH2 domain</keyword>
<feature type="compositionally biased region" description="Polar residues" evidence="2">
    <location>
        <begin position="143"/>
        <end position="152"/>
    </location>
</feature>
<dbReference type="SMART" id="SM00252">
    <property type="entry name" value="SH2"/>
    <property type="match status" value="1"/>
</dbReference>
<dbReference type="OrthoDB" id="67310at2759"/>
<protein>
    <submittedName>
        <fullName evidence="6">SH2 domain-containing protein</fullName>
    </submittedName>
</protein>
<feature type="region of interest" description="Disordered" evidence="2">
    <location>
        <begin position="187"/>
        <end position="212"/>
    </location>
</feature>
<evidence type="ECO:0000313" key="6">
    <source>
        <dbReference type="WBParaSite" id="ECPE_0000315901-mRNA-1"/>
    </source>
</evidence>
<reference evidence="4 5" key="2">
    <citation type="submission" date="2018-11" db="EMBL/GenBank/DDBJ databases">
        <authorList>
            <consortium name="Pathogen Informatics"/>
        </authorList>
    </citation>
    <scope>NUCLEOTIDE SEQUENCE [LARGE SCALE GENOMIC DNA]</scope>
    <source>
        <strain evidence="4 5">Egypt</strain>
    </source>
</reference>
<feature type="region of interest" description="Disordered" evidence="2">
    <location>
        <begin position="130"/>
        <end position="152"/>
    </location>
</feature>
<dbReference type="EMBL" id="UZAN01040138">
    <property type="protein sequence ID" value="VDP68577.1"/>
    <property type="molecule type" value="Genomic_DNA"/>
</dbReference>
<dbReference type="SUPFAM" id="SSF55550">
    <property type="entry name" value="SH2 domain"/>
    <property type="match status" value="1"/>
</dbReference>
<dbReference type="Gene3D" id="3.30.505.10">
    <property type="entry name" value="SH2 domain"/>
    <property type="match status" value="1"/>
</dbReference>
<dbReference type="PANTHER" id="PTHR14388:SF17">
    <property type="entry name" value="SH2 DOMAIN-CONTAINING PROTEIN"/>
    <property type="match status" value="1"/>
</dbReference>
<dbReference type="PANTHER" id="PTHR14388">
    <property type="entry name" value="T CELL-SPECIFIC ADAPTER PROTEIN TSAD"/>
    <property type="match status" value="1"/>
</dbReference>
<evidence type="ECO:0000313" key="4">
    <source>
        <dbReference type="EMBL" id="VDP68577.1"/>
    </source>
</evidence>
<evidence type="ECO:0000256" key="1">
    <source>
        <dbReference type="PROSITE-ProRule" id="PRU00191"/>
    </source>
</evidence>